<feature type="domain" description="TonB-dependent receptor plug" evidence="16">
    <location>
        <begin position="50"/>
        <end position="143"/>
    </location>
</feature>
<keyword evidence="6 14" id="KW-0732">Signal</keyword>
<name>A0ABS1WVK6_9GAMM</name>
<gene>
    <name evidence="17" type="ORF">JM946_09630</name>
</gene>
<evidence type="ECO:0000256" key="11">
    <source>
        <dbReference type="ARBA" id="ARBA00023237"/>
    </source>
</evidence>
<comment type="subcellular location">
    <subcellularLocation>
        <location evidence="1 12">Cell outer membrane</location>
        <topology evidence="1 12">Multi-pass membrane protein</topology>
    </subcellularLocation>
</comment>
<dbReference type="Pfam" id="PF00593">
    <property type="entry name" value="TonB_dep_Rec_b-barrel"/>
    <property type="match status" value="1"/>
</dbReference>
<evidence type="ECO:0000256" key="8">
    <source>
        <dbReference type="ARBA" id="ARBA00023065"/>
    </source>
</evidence>
<keyword evidence="11 12" id="KW-0998">Cell outer membrane</keyword>
<dbReference type="Proteomes" id="UP000661077">
    <property type="component" value="Unassembled WGS sequence"/>
</dbReference>
<dbReference type="Gene3D" id="2.40.170.20">
    <property type="entry name" value="TonB-dependent receptor, beta-barrel domain"/>
    <property type="match status" value="1"/>
</dbReference>
<evidence type="ECO:0000256" key="7">
    <source>
        <dbReference type="ARBA" id="ARBA00023004"/>
    </source>
</evidence>
<evidence type="ECO:0000259" key="15">
    <source>
        <dbReference type="Pfam" id="PF00593"/>
    </source>
</evidence>
<dbReference type="InterPro" id="IPR039426">
    <property type="entry name" value="TonB-dep_rcpt-like"/>
</dbReference>
<comment type="similarity">
    <text evidence="12 13">Belongs to the TonB-dependent receptor family.</text>
</comment>
<keyword evidence="3 12" id="KW-1134">Transmembrane beta strand</keyword>
<dbReference type="Pfam" id="PF07715">
    <property type="entry name" value="Plug"/>
    <property type="match status" value="1"/>
</dbReference>
<dbReference type="Gene3D" id="2.170.130.10">
    <property type="entry name" value="TonB-dependent receptor, plug domain"/>
    <property type="match status" value="1"/>
</dbReference>
<feature type="chain" id="PRO_5045682816" evidence="14">
    <location>
        <begin position="25"/>
        <end position="786"/>
    </location>
</feature>
<keyword evidence="10 12" id="KW-0472">Membrane</keyword>
<reference evidence="17 18" key="1">
    <citation type="journal article" date="2021" name="Int. J. Syst. Evol. Microbiol.">
        <title>Steroidobacter gossypii sp. nov., isolated from soil of cotton cropping field.</title>
        <authorList>
            <person name="Huang R."/>
            <person name="Yang S."/>
            <person name="Zhen C."/>
            <person name="Liu W."/>
        </authorList>
    </citation>
    <scope>NUCLEOTIDE SEQUENCE [LARGE SCALE GENOMIC DNA]</scope>
    <source>
        <strain evidence="17 18">S1-65</strain>
    </source>
</reference>
<dbReference type="InterPro" id="IPR037066">
    <property type="entry name" value="Plug_dom_sf"/>
</dbReference>
<dbReference type="PROSITE" id="PS52016">
    <property type="entry name" value="TONB_DEPENDENT_REC_3"/>
    <property type="match status" value="1"/>
</dbReference>
<dbReference type="PANTHER" id="PTHR32552:SF89">
    <property type="entry name" value="CATECHOLATE SIDEROPHORE RECEPTOR FIU"/>
    <property type="match status" value="1"/>
</dbReference>
<comment type="caution">
    <text evidence="17">The sequence shown here is derived from an EMBL/GenBank/DDBJ whole genome shotgun (WGS) entry which is preliminary data.</text>
</comment>
<protein>
    <submittedName>
        <fullName evidence="17">TonB-dependent receptor</fullName>
    </submittedName>
</protein>
<keyword evidence="4" id="KW-0410">Iron transport</keyword>
<feature type="signal peptide" evidence="14">
    <location>
        <begin position="1"/>
        <end position="24"/>
    </location>
</feature>
<evidence type="ECO:0000256" key="1">
    <source>
        <dbReference type="ARBA" id="ARBA00004571"/>
    </source>
</evidence>
<evidence type="ECO:0000256" key="10">
    <source>
        <dbReference type="ARBA" id="ARBA00023136"/>
    </source>
</evidence>
<dbReference type="PANTHER" id="PTHR32552">
    <property type="entry name" value="FERRICHROME IRON RECEPTOR-RELATED"/>
    <property type="match status" value="1"/>
</dbReference>
<accession>A0ABS1WVK6</accession>
<dbReference type="SUPFAM" id="SSF56935">
    <property type="entry name" value="Porins"/>
    <property type="match status" value="1"/>
</dbReference>
<feature type="domain" description="TonB-dependent receptor-like beta-barrel" evidence="15">
    <location>
        <begin position="246"/>
        <end position="737"/>
    </location>
</feature>
<evidence type="ECO:0000259" key="16">
    <source>
        <dbReference type="Pfam" id="PF07715"/>
    </source>
</evidence>
<keyword evidence="7" id="KW-0408">Iron</keyword>
<evidence type="ECO:0000256" key="9">
    <source>
        <dbReference type="ARBA" id="ARBA00023077"/>
    </source>
</evidence>
<evidence type="ECO:0000256" key="13">
    <source>
        <dbReference type="RuleBase" id="RU003357"/>
    </source>
</evidence>
<evidence type="ECO:0000256" key="6">
    <source>
        <dbReference type="ARBA" id="ARBA00022729"/>
    </source>
</evidence>
<evidence type="ECO:0000256" key="3">
    <source>
        <dbReference type="ARBA" id="ARBA00022452"/>
    </source>
</evidence>
<keyword evidence="8" id="KW-0406">Ion transport</keyword>
<evidence type="ECO:0000256" key="14">
    <source>
        <dbReference type="SAM" id="SignalP"/>
    </source>
</evidence>
<dbReference type="RefSeq" id="WP_203167078.1">
    <property type="nucleotide sequence ID" value="NZ_JAEVLS010000002.1"/>
</dbReference>
<proteinExistence type="inferred from homology"/>
<keyword evidence="9 13" id="KW-0798">TonB box</keyword>
<dbReference type="EMBL" id="JAEVLS010000002">
    <property type="protein sequence ID" value="MBM0105010.1"/>
    <property type="molecule type" value="Genomic_DNA"/>
</dbReference>
<evidence type="ECO:0000256" key="2">
    <source>
        <dbReference type="ARBA" id="ARBA00022448"/>
    </source>
</evidence>
<dbReference type="InterPro" id="IPR036942">
    <property type="entry name" value="Beta-barrel_TonB_sf"/>
</dbReference>
<evidence type="ECO:0000313" key="18">
    <source>
        <dbReference type="Proteomes" id="UP000661077"/>
    </source>
</evidence>
<keyword evidence="17" id="KW-0675">Receptor</keyword>
<keyword evidence="18" id="KW-1185">Reference proteome</keyword>
<evidence type="ECO:0000256" key="4">
    <source>
        <dbReference type="ARBA" id="ARBA00022496"/>
    </source>
</evidence>
<keyword evidence="2 12" id="KW-0813">Transport</keyword>
<sequence>MTKAYPTRTGLTALATLAAGVGNAADTGPVPQQIEVIEVLATKIGSGQTRATFVLAGQDIAERPLGADVTQSLAKVPGVQVSTGDARGGSFSFELYLRGLNKEQIGLTIDGIPTGDARFNGGSPPQRFMDSSNIASIEVSQSAGDIGAPSRFALGGFVDFKTDDPARDAGLTTELGTGSDDFYRGYLRADTGESSNGWSAMASYSYQENDIWAGPKNRSSERDHGELKVVKRWQDGSFLKARASYNDQSDNDFNIITLDEFRADPDNDRASDTLAGIPARDVDFGGALGGTREDFLAYVNGLWQVGDNTQLTLNPYYQTLDGESFRYQDRSRQLAGGDPRAVTGYTPTGGAIRPAVIVNRNSNALGGPADMRVTPRDRERYGVTGEARFSEIASRHTVRLGFWWEGGDSTEDRNFYPLIDSARSIDFDRGRLNYVEYQRSTTLETTMFYAQDSIELLPDTLRADLGVTWFDVKYRAKSPLEYAAAVSFSQESNLNPKVALSWQPVVGLEIFGGYAQNFAGIPEDAFLGSTAVINPGDLDPIETENFDLGVRYTGGNYVLSLQGYSVELKNNIGIVPRDPTVVDPDEIVRGNVATRAANIDGLETLGLELTAIADFDWFDVYGAYSYQDAKHDDPPAGSQARANLAAVGVIGGERVRDIPTHSFYGQIGIGPFKGVSFQLNGRYVGERVGGHIIAPTTFIPAGVEQLPSYTLLGANVSYDLPVGWLSELRLQLNVDNLLDEEYLGAVSSATATQPEFGLLTGPTVRTLDRYFIGAPRTVTFSVRARF</sequence>
<keyword evidence="5 12" id="KW-0812">Transmembrane</keyword>
<evidence type="ECO:0000256" key="5">
    <source>
        <dbReference type="ARBA" id="ARBA00022692"/>
    </source>
</evidence>
<dbReference type="InterPro" id="IPR012910">
    <property type="entry name" value="Plug_dom"/>
</dbReference>
<organism evidence="17 18">
    <name type="scientific">Steroidobacter gossypii</name>
    <dbReference type="NCBI Taxonomy" id="2805490"/>
    <lineage>
        <taxon>Bacteria</taxon>
        <taxon>Pseudomonadati</taxon>
        <taxon>Pseudomonadota</taxon>
        <taxon>Gammaproteobacteria</taxon>
        <taxon>Steroidobacterales</taxon>
        <taxon>Steroidobacteraceae</taxon>
        <taxon>Steroidobacter</taxon>
    </lineage>
</organism>
<evidence type="ECO:0000313" key="17">
    <source>
        <dbReference type="EMBL" id="MBM0105010.1"/>
    </source>
</evidence>
<evidence type="ECO:0000256" key="12">
    <source>
        <dbReference type="PROSITE-ProRule" id="PRU01360"/>
    </source>
</evidence>
<dbReference type="InterPro" id="IPR000531">
    <property type="entry name" value="Beta-barrel_TonB"/>
</dbReference>